<evidence type="ECO:0000256" key="1">
    <source>
        <dbReference type="SAM" id="Phobius"/>
    </source>
</evidence>
<evidence type="ECO:0008006" key="4">
    <source>
        <dbReference type="Google" id="ProtNLM"/>
    </source>
</evidence>
<protein>
    <recommendedName>
        <fullName evidence="4">Integral membrane protein</fullName>
    </recommendedName>
</protein>
<evidence type="ECO:0000313" key="2">
    <source>
        <dbReference type="EMBL" id="GAA0307952.1"/>
    </source>
</evidence>
<dbReference type="RefSeq" id="WP_211312073.1">
    <property type="nucleotide sequence ID" value="NZ_BAAABL010000067.1"/>
</dbReference>
<sequence length="305" mass="31406">MSWYAVETLRRAYTETRDLLRPVRAGVWLRLTLLAVFAGGTSVRPPGVGVVMLPLNAMEPPTTPVSPFSPRTLALLGVVLAVVLVLGLLASVCEFVLVDFVESGGDGLRRSVVAHVGDGARLFVFRVCLGALVVVPLGAFVAGVLAAARSGSAVALLLTVICVPVVGFLIVGALVASAITTSFVVPLMAHGENGIRSGWRTLWPALAAVPGEFGIYIVVRACLGVAYVVAGSVVAGAFALPFAFAYGATVFGGQLGTAAGFVAVALAGVGTACYLVCLRGPATAYLRAHSLLVLDRLDVPYAYPA</sequence>
<proteinExistence type="predicted"/>
<dbReference type="AlphaFoldDB" id="A0AAV3S9Z7"/>
<keyword evidence="1" id="KW-1133">Transmembrane helix</keyword>
<keyword evidence="3" id="KW-1185">Reference proteome</keyword>
<accession>A0AAV3S9Z7</accession>
<dbReference type="Pfam" id="PF24400">
    <property type="entry name" value="DUF7544"/>
    <property type="match status" value="1"/>
</dbReference>
<feature type="transmembrane region" description="Helical" evidence="1">
    <location>
        <begin position="73"/>
        <end position="98"/>
    </location>
</feature>
<comment type="caution">
    <text evidence="2">The sequence shown here is derived from an EMBL/GenBank/DDBJ whole genome shotgun (WGS) entry which is preliminary data.</text>
</comment>
<dbReference type="Proteomes" id="UP001500837">
    <property type="component" value="Unassembled WGS sequence"/>
</dbReference>
<feature type="transmembrane region" description="Helical" evidence="1">
    <location>
        <begin position="154"/>
        <end position="181"/>
    </location>
</feature>
<feature type="transmembrane region" description="Helical" evidence="1">
    <location>
        <begin position="123"/>
        <end position="147"/>
    </location>
</feature>
<keyword evidence="1" id="KW-0812">Transmembrane</keyword>
<dbReference type="EMBL" id="BAAABL010000067">
    <property type="protein sequence ID" value="GAA0307952.1"/>
    <property type="molecule type" value="Genomic_DNA"/>
</dbReference>
<reference evidence="2 3" key="1">
    <citation type="journal article" date="2019" name="Int. J. Syst. Evol. Microbiol.">
        <title>The Global Catalogue of Microorganisms (GCM) 10K type strain sequencing project: providing services to taxonomists for standard genome sequencing and annotation.</title>
        <authorList>
            <consortium name="The Broad Institute Genomics Platform"/>
            <consortium name="The Broad Institute Genome Sequencing Center for Infectious Disease"/>
            <person name="Wu L."/>
            <person name="Ma J."/>
        </authorList>
    </citation>
    <scope>NUCLEOTIDE SEQUENCE [LARGE SCALE GENOMIC DNA]</scope>
    <source>
        <strain evidence="2 3">JCM 16330</strain>
    </source>
</reference>
<gene>
    <name evidence="2" type="ORF">GCM10009066_21990</name>
</gene>
<name>A0AAV3S9Z7_9EURY</name>
<keyword evidence="1" id="KW-0472">Membrane</keyword>
<feature type="transmembrane region" description="Helical" evidence="1">
    <location>
        <begin position="201"/>
        <end position="219"/>
    </location>
</feature>
<dbReference type="InterPro" id="IPR055966">
    <property type="entry name" value="DUF7544"/>
</dbReference>
<evidence type="ECO:0000313" key="3">
    <source>
        <dbReference type="Proteomes" id="UP001500837"/>
    </source>
</evidence>
<feature type="transmembrane region" description="Helical" evidence="1">
    <location>
        <begin position="226"/>
        <end position="246"/>
    </location>
</feature>
<organism evidence="2 3">
    <name type="scientific">Halarchaeum salinum</name>
    <dbReference type="NCBI Taxonomy" id="489912"/>
    <lineage>
        <taxon>Archaea</taxon>
        <taxon>Methanobacteriati</taxon>
        <taxon>Methanobacteriota</taxon>
        <taxon>Stenosarchaea group</taxon>
        <taxon>Halobacteria</taxon>
        <taxon>Halobacteriales</taxon>
        <taxon>Halobacteriaceae</taxon>
    </lineage>
</organism>
<feature type="transmembrane region" description="Helical" evidence="1">
    <location>
        <begin position="258"/>
        <end position="277"/>
    </location>
</feature>